<evidence type="ECO:0000313" key="4">
    <source>
        <dbReference type="EMBL" id="KAI5075212.1"/>
    </source>
</evidence>
<gene>
    <name evidence="4" type="ORF">GOP47_0009288</name>
</gene>
<dbReference type="InterPro" id="IPR006867">
    <property type="entry name" value="DUF632"/>
</dbReference>
<keyword evidence="5" id="KW-1185">Reference proteome</keyword>
<name>A0A9D4UWT4_ADICA</name>
<feature type="region of interest" description="Disordered" evidence="1">
    <location>
        <begin position="252"/>
        <end position="388"/>
    </location>
</feature>
<feature type="compositionally biased region" description="Basic and acidic residues" evidence="1">
    <location>
        <begin position="325"/>
        <end position="345"/>
    </location>
</feature>
<dbReference type="OrthoDB" id="1924034at2759"/>
<feature type="compositionally biased region" description="Basic and acidic residues" evidence="1">
    <location>
        <begin position="291"/>
        <end position="314"/>
    </location>
</feature>
<feature type="region of interest" description="Disordered" evidence="1">
    <location>
        <begin position="77"/>
        <end position="167"/>
    </location>
</feature>
<dbReference type="PANTHER" id="PTHR21450">
    <property type="entry name" value="PROTEIN ALTERED PHOSPHATE STARVATION RESPONSE 1"/>
    <property type="match status" value="1"/>
</dbReference>
<dbReference type="InterPro" id="IPR006868">
    <property type="entry name" value="DUF630"/>
</dbReference>
<evidence type="ECO:0000313" key="5">
    <source>
        <dbReference type="Proteomes" id="UP000886520"/>
    </source>
</evidence>
<feature type="domain" description="DUF632" evidence="2">
    <location>
        <begin position="400"/>
        <end position="708"/>
    </location>
</feature>
<proteinExistence type="predicted"/>
<feature type="compositionally biased region" description="Low complexity" evidence="1">
    <location>
        <begin position="150"/>
        <end position="164"/>
    </location>
</feature>
<protein>
    <submittedName>
        <fullName evidence="4">Uncharacterized protein</fullName>
    </submittedName>
</protein>
<evidence type="ECO:0000256" key="1">
    <source>
        <dbReference type="SAM" id="MobiDB-lite"/>
    </source>
</evidence>
<dbReference type="EMBL" id="JABFUD020000009">
    <property type="protein sequence ID" value="KAI5075212.1"/>
    <property type="molecule type" value="Genomic_DNA"/>
</dbReference>
<feature type="domain" description="DUF630" evidence="3">
    <location>
        <begin position="1"/>
        <end position="62"/>
    </location>
</feature>
<feature type="compositionally biased region" description="Polar residues" evidence="1">
    <location>
        <begin position="95"/>
        <end position="108"/>
    </location>
</feature>
<feature type="compositionally biased region" description="Acidic residues" evidence="1">
    <location>
        <begin position="280"/>
        <end position="290"/>
    </location>
</feature>
<reference evidence="4" key="1">
    <citation type="submission" date="2021-01" db="EMBL/GenBank/DDBJ databases">
        <title>Adiantum capillus-veneris genome.</title>
        <authorList>
            <person name="Fang Y."/>
            <person name="Liao Q."/>
        </authorList>
    </citation>
    <scope>NUCLEOTIDE SEQUENCE</scope>
    <source>
        <strain evidence="4">H3</strain>
        <tissue evidence="4">Leaf</tissue>
    </source>
</reference>
<accession>A0A9D4UWT4</accession>
<dbReference type="PANTHER" id="PTHR21450:SF23">
    <property type="entry name" value="PROTEIN ALTERED PHOSPHATE STARVATION RESPONSE 1"/>
    <property type="match status" value="1"/>
</dbReference>
<dbReference type="Pfam" id="PF04783">
    <property type="entry name" value="DUF630"/>
    <property type="match status" value="1"/>
</dbReference>
<dbReference type="AlphaFoldDB" id="A0A9D4UWT4"/>
<evidence type="ECO:0000259" key="2">
    <source>
        <dbReference type="Pfam" id="PF04782"/>
    </source>
</evidence>
<feature type="compositionally biased region" description="Basic and acidic residues" evidence="1">
    <location>
        <begin position="254"/>
        <end position="279"/>
    </location>
</feature>
<sequence>MGCSTSKPVIETTDDVLRNCKVRRSHIREAIKYRKEFAVAHAAYVHSLKDVGFAFKCFAGGEFSDIDASSLPSSTPVLALPPPSSPSLADLSPPRQSGLNAPTLSPPHSLSRENRDVPSKLPPEISISPPLSPMRLPTSDNHSIPLRLTSNQSSSPLDSPSASPHNARPLVKTAVIPLRAHALHSSVVPRRAQSFNHMVSPDRGSDFSPPYYSPSRDDLDDALVAYSPPPPSSLITDTTWFSFENFMPPSIPRHLQEQRRKRRVSDSEQEDLRGARNVEEVEEEIPELEEPDHRDEGFVHDARDTEPTNDKDISPTDDSDATPASEKDELLKDTPPEEVEKRVVSDETVDNSESRINQDEAVGDNVPSLPNEPVSLQPLGGSGAPKKTTGPAVLLKEKTLAEAMQYIDEFCVRAYHCGRDVSSMLETQMHYQPKANGMKDSLKAFNSVTSHWSRKTPSFVMGDSDEGDDVLECGMAGSHASTLERLYAWERKLHHEVKEGRLLRMAFDQKFKELHILNAKGGDQINRDKLKATIKKLDMRLLVAIRAISAASSRIQELANDELYPQLLEMLGGLTSMWRIMAQCHQTQTAIALELRNLEGLVLESEATESHKRATAKLKHELEKLQTHLQSWIWSQKKYINELNEWIRRCYKIREPSKESAKLDKKVSSDWTEKAPIFQLLRAWRGSIVDLSPDIYVNGIKRFVAAIRALEEHQLIELKSKMQAEKSTKRLGRQTLFLDKLEREYTEIKGANLTFSPSRLLRLPSARKIPEKRARLDKYKTQVETEKHVYFTAAQARKNTTVDLLQQQLPSLFESWSSFAEDAEKMYEKVREMAEAGDTPNKQNGPVARLIWEEQ</sequence>
<comment type="caution">
    <text evidence="4">The sequence shown here is derived from an EMBL/GenBank/DDBJ whole genome shotgun (WGS) entry which is preliminary data.</text>
</comment>
<evidence type="ECO:0000259" key="3">
    <source>
        <dbReference type="Pfam" id="PF04783"/>
    </source>
</evidence>
<dbReference type="Proteomes" id="UP000886520">
    <property type="component" value="Chromosome 9"/>
</dbReference>
<dbReference type="Pfam" id="PF04782">
    <property type="entry name" value="DUF632"/>
    <property type="match status" value="1"/>
</dbReference>
<organism evidence="4 5">
    <name type="scientific">Adiantum capillus-veneris</name>
    <name type="common">Maidenhair fern</name>
    <dbReference type="NCBI Taxonomy" id="13818"/>
    <lineage>
        <taxon>Eukaryota</taxon>
        <taxon>Viridiplantae</taxon>
        <taxon>Streptophyta</taxon>
        <taxon>Embryophyta</taxon>
        <taxon>Tracheophyta</taxon>
        <taxon>Polypodiopsida</taxon>
        <taxon>Polypodiidae</taxon>
        <taxon>Polypodiales</taxon>
        <taxon>Pteridineae</taxon>
        <taxon>Pteridaceae</taxon>
        <taxon>Vittarioideae</taxon>
        <taxon>Adiantum</taxon>
    </lineage>
</organism>